<feature type="transmembrane region" description="Helical" evidence="1">
    <location>
        <begin position="396"/>
        <end position="414"/>
    </location>
</feature>
<feature type="transmembrane region" description="Helical" evidence="1">
    <location>
        <begin position="450"/>
        <end position="468"/>
    </location>
</feature>
<comment type="caution">
    <text evidence="2">The sequence shown here is derived from an EMBL/GenBank/DDBJ whole genome shotgun (WGS) entry which is preliminary data.</text>
</comment>
<keyword evidence="3" id="KW-1185">Reference proteome</keyword>
<keyword evidence="1" id="KW-1133">Transmembrane helix</keyword>
<feature type="transmembrane region" description="Helical" evidence="1">
    <location>
        <begin position="99"/>
        <end position="118"/>
    </location>
</feature>
<proteinExistence type="predicted"/>
<feature type="transmembrane region" description="Helical" evidence="1">
    <location>
        <begin position="585"/>
        <end position="606"/>
    </location>
</feature>
<feature type="transmembrane region" description="Helical" evidence="1">
    <location>
        <begin position="34"/>
        <end position="54"/>
    </location>
</feature>
<dbReference type="NCBIfam" id="TIGR03662">
    <property type="entry name" value="Chlor_Arch_YYY"/>
    <property type="match status" value="1"/>
</dbReference>
<dbReference type="InterPro" id="IPR018746">
    <property type="entry name" value="DUF2298"/>
</dbReference>
<feature type="transmembrane region" description="Helical" evidence="1">
    <location>
        <begin position="249"/>
        <end position="266"/>
    </location>
</feature>
<evidence type="ECO:0008006" key="4">
    <source>
        <dbReference type="Google" id="ProtNLM"/>
    </source>
</evidence>
<dbReference type="AlphaFoldDB" id="A0A2A6RMZ1"/>
<feature type="transmembrane region" description="Helical" evidence="1">
    <location>
        <begin position="501"/>
        <end position="522"/>
    </location>
</feature>
<organism evidence="2 3">
    <name type="scientific">Candidatus Viridilinea mediisalina</name>
    <dbReference type="NCBI Taxonomy" id="2024553"/>
    <lineage>
        <taxon>Bacteria</taxon>
        <taxon>Bacillati</taxon>
        <taxon>Chloroflexota</taxon>
        <taxon>Chloroflexia</taxon>
        <taxon>Chloroflexales</taxon>
        <taxon>Chloroflexineae</taxon>
        <taxon>Oscillochloridaceae</taxon>
        <taxon>Candidatus Viridilinea</taxon>
    </lineage>
</organism>
<dbReference type="OrthoDB" id="134460at2"/>
<accession>A0A2A6RMZ1</accession>
<dbReference type="Proteomes" id="UP000220527">
    <property type="component" value="Unassembled WGS sequence"/>
</dbReference>
<gene>
    <name evidence="2" type="ORF">CJ255_04345</name>
</gene>
<feature type="transmembrane region" description="Helical" evidence="1">
    <location>
        <begin position="652"/>
        <end position="672"/>
    </location>
</feature>
<keyword evidence="1" id="KW-0472">Membrane</keyword>
<evidence type="ECO:0000313" key="3">
    <source>
        <dbReference type="Proteomes" id="UP000220527"/>
    </source>
</evidence>
<dbReference type="Pfam" id="PF10060">
    <property type="entry name" value="DUF2298"/>
    <property type="match status" value="1"/>
</dbReference>
<feature type="transmembrane region" description="Helical" evidence="1">
    <location>
        <begin position="150"/>
        <end position="172"/>
    </location>
</feature>
<feature type="transmembrane region" description="Helical" evidence="1">
    <location>
        <begin position="6"/>
        <end position="27"/>
    </location>
</feature>
<feature type="transmembrane region" description="Helical" evidence="1">
    <location>
        <begin position="421"/>
        <end position="438"/>
    </location>
</feature>
<evidence type="ECO:0000256" key="1">
    <source>
        <dbReference type="SAM" id="Phobius"/>
    </source>
</evidence>
<sequence>MVADLLIWWLVAQLMGLVGLLPARWLFGALPDQGYAYAKSLGLLLVGYVAWMLAMLGVAPFGRMSLVLTILALLGLALWRARGSLSLVWLRKPRIPFHVFSGELIFLAALLFVVWIRAHDPNPWGTERPMDFAFFNAVQNTGIFPPNDPWLAGFSINYYYFGYVLMGAMALLSGLEAPVAYNLALALIFALTAQGVAGTISNLMRLSQAAVTPMTLEHAALSSTQKPIGTPCSTIDNLQSTIVNGTSRWALMLVSLLGVLIVLVVGNQSGALQVLLGNERAVVLNGAELLAVAPQVARGASELVLPAPILSQDFGQIERLARQDQIQSFNWWWPSRSLWDAYPQDQGLRRYNITEFPLFSFRLGDLHPHVMALPFGLLAMALALQTVVAASDQRGLRGVQVGLIGLVIGSLYVINSWDLPSYLLLYAGALAIAGMRAAPPYPWLAVGRQLFVVGLVAYLLFLPFHLTFRSLVGAAAPLLDWPIVGRLTSIIAPYAAERSGLHAFVIIFGLFAVALVSFVYLVRPTETPSDSDEHPLRELPLGLFWLPLGLLLLGLLFGFPLLALGALGCLAAWRALTLAQQPAASFVLLVITLGCAIIFGTELIFIRDVFGTRMNTIFKFYYQVWLLWGTVAPFALWWMLHHAQTPRARGLAWGSSVATLLLLIGALVYPWLTLSEVGRGRWIGLEGRTPREFSAAGVASVQWLRSMAAPGSVVLEAAAVDNADAVAAGLETPRCGGSYNGEGFGGIAAATGLPTILGWDGHQRQWRGGDPEALAELGPRCIAVDSIYRTLDSNHARTLLERYHVAYIYIGQLEQNRYPPEALAKFSNLGELVFHEEEVRIYRVVEWACGDAGCGDAFR</sequence>
<feature type="transmembrane region" description="Helical" evidence="1">
    <location>
        <begin position="179"/>
        <end position="197"/>
    </location>
</feature>
<feature type="transmembrane region" description="Helical" evidence="1">
    <location>
        <begin position="60"/>
        <end position="79"/>
    </location>
</feature>
<dbReference type="EMBL" id="NQWI01000012">
    <property type="protein sequence ID" value="PDW04286.1"/>
    <property type="molecule type" value="Genomic_DNA"/>
</dbReference>
<evidence type="ECO:0000313" key="2">
    <source>
        <dbReference type="EMBL" id="PDW04286.1"/>
    </source>
</evidence>
<dbReference type="PANTHER" id="PTHR10790">
    <property type="entry name" value="TPR-DOMAIN CONTAINING PROTEIN"/>
    <property type="match status" value="1"/>
</dbReference>
<protein>
    <recommendedName>
        <fullName evidence="4">YYY membrane protein</fullName>
    </recommendedName>
</protein>
<feature type="transmembrane region" description="Helical" evidence="1">
    <location>
        <begin position="370"/>
        <end position="390"/>
    </location>
</feature>
<dbReference type="PANTHER" id="PTHR10790:SF51">
    <property type="entry name" value="TETRATRICOPEPTIDE REPEAT PROTEIN"/>
    <property type="match status" value="1"/>
</dbReference>
<keyword evidence="1" id="KW-0812">Transmembrane</keyword>
<feature type="transmembrane region" description="Helical" evidence="1">
    <location>
        <begin position="618"/>
        <end position="640"/>
    </location>
</feature>
<reference evidence="3" key="1">
    <citation type="submission" date="2017-08" db="EMBL/GenBank/DDBJ databases">
        <authorList>
            <person name="Grouzdev D.S."/>
            <person name="Gaisin V.A."/>
            <person name="Rysina M.S."/>
            <person name="Gorlenko V.M."/>
        </authorList>
    </citation>
    <scope>NUCLEOTIDE SEQUENCE [LARGE SCALE GENOMIC DNA]</scope>
    <source>
        <strain evidence="3">Kir15-3F</strain>
    </source>
</reference>
<dbReference type="RefSeq" id="WP_097642869.1">
    <property type="nucleotide sequence ID" value="NZ_NQWI01000012.1"/>
</dbReference>
<name>A0A2A6RMZ1_9CHLR</name>
<feature type="transmembrane region" description="Helical" evidence="1">
    <location>
        <begin position="543"/>
        <end position="573"/>
    </location>
</feature>